<dbReference type="EMBL" id="JH687904">
    <property type="protein sequence ID" value="EJD35093.1"/>
    <property type="molecule type" value="Genomic_DNA"/>
</dbReference>
<feature type="non-terminal residue" evidence="2">
    <location>
        <position position="123"/>
    </location>
</feature>
<proteinExistence type="predicted"/>
<accession>J0WR04</accession>
<evidence type="ECO:0000256" key="1">
    <source>
        <dbReference type="SAM" id="MobiDB-lite"/>
    </source>
</evidence>
<dbReference type="InParanoid" id="J0WR04"/>
<evidence type="ECO:0000313" key="3">
    <source>
        <dbReference type="Proteomes" id="UP000006514"/>
    </source>
</evidence>
<protein>
    <submittedName>
        <fullName evidence="2">Uncharacterized protein</fullName>
    </submittedName>
</protein>
<organism evidence="2 3">
    <name type="scientific">Auricularia subglabra (strain TFB-10046 / SS5)</name>
    <name type="common">White-rot fungus</name>
    <name type="synonym">Auricularia delicata (strain TFB10046)</name>
    <dbReference type="NCBI Taxonomy" id="717982"/>
    <lineage>
        <taxon>Eukaryota</taxon>
        <taxon>Fungi</taxon>
        <taxon>Dikarya</taxon>
        <taxon>Basidiomycota</taxon>
        <taxon>Agaricomycotina</taxon>
        <taxon>Agaricomycetes</taxon>
        <taxon>Auriculariales</taxon>
        <taxon>Auriculariaceae</taxon>
        <taxon>Auricularia</taxon>
    </lineage>
</organism>
<evidence type="ECO:0000313" key="2">
    <source>
        <dbReference type="EMBL" id="EJD35093.1"/>
    </source>
</evidence>
<dbReference type="AlphaFoldDB" id="J0WR04"/>
<feature type="compositionally biased region" description="Basic residues" evidence="1">
    <location>
        <begin position="78"/>
        <end position="107"/>
    </location>
</feature>
<feature type="compositionally biased region" description="Polar residues" evidence="1">
    <location>
        <begin position="1"/>
        <end position="22"/>
    </location>
</feature>
<gene>
    <name evidence="2" type="ORF">AURDEDRAFT_117453</name>
</gene>
<keyword evidence="3" id="KW-1185">Reference proteome</keyword>
<sequence length="123" mass="13113">STSPTATAGLSSTVITSPAGTRSPSSPSISYSRQETAPASRRPACSARCSRSSSSRASSGVCGSGRARARSRPTETSRRRRSACLARRSRRTPPRGRARARSVRRRVAASGEYDGHCLYNVRV</sequence>
<reference evidence="3" key="1">
    <citation type="journal article" date="2012" name="Science">
        <title>The Paleozoic origin of enzymatic lignin decomposition reconstructed from 31 fungal genomes.</title>
        <authorList>
            <person name="Floudas D."/>
            <person name="Binder M."/>
            <person name="Riley R."/>
            <person name="Barry K."/>
            <person name="Blanchette R.A."/>
            <person name="Henrissat B."/>
            <person name="Martinez A.T."/>
            <person name="Otillar R."/>
            <person name="Spatafora J.W."/>
            <person name="Yadav J.S."/>
            <person name="Aerts A."/>
            <person name="Benoit I."/>
            <person name="Boyd A."/>
            <person name="Carlson A."/>
            <person name="Copeland A."/>
            <person name="Coutinho P.M."/>
            <person name="de Vries R.P."/>
            <person name="Ferreira P."/>
            <person name="Findley K."/>
            <person name="Foster B."/>
            <person name="Gaskell J."/>
            <person name="Glotzer D."/>
            <person name="Gorecki P."/>
            <person name="Heitman J."/>
            <person name="Hesse C."/>
            <person name="Hori C."/>
            <person name="Igarashi K."/>
            <person name="Jurgens J.A."/>
            <person name="Kallen N."/>
            <person name="Kersten P."/>
            <person name="Kohler A."/>
            <person name="Kuees U."/>
            <person name="Kumar T.K.A."/>
            <person name="Kuo A."/>
            <person name="LaButti K."/>
            <person name="Larrondo L.F."/>
            <person name="Lindquist E."/>
            <person name="Ling A."/>
            <person name="Lombard V."/>
            <person name="Lucas S."/>
            <person name="Lundell T."/>
            <person name="Martin R."/>
            <person name="McLaughlin D.J."/>
            <person name="Morgenstern I."/>
            <person name="Morin E."/>
            <person name="Murat C."/>
            <person name="Nagy L.G."/>
            <person name="Nolan M."/>
            <person name="Ohm R.A."/>
            <person name="Patyshakuliyeva A."/>
            <person name="Rokas A."/>
            <person name="Ruiz-Duenas F.J."/>
            <person name="Sabat G."/>
            <person name="Salamov A."/>
            <person name="Samejima M."/>
            <person name="Schmutz J."/>
            <person name="Slot J.C."/>
            <person name="St John F."/>
            <person name="Stenlid J."/>
            <person name="Sun H."/>
            <person name="Sun S."/>
            <person name="Syed K."/>
            <person name="Tsang A."/>
            <person name="Wiebenga A."/>
            <person name="Young D."/>
            <person name="Pisabarro A."/>
            <person name="Eastwood D.C."/>
            <person name="Martin F."/>
            <person name="Cullen D."/>
            <person name="Grigoriev I.V."/>
            <person name="Hibbett D.S."/>
        </authorList>
    </citation>
    <scope>NUCLEOTIDE SEQUENCE [LARGE SCALE GENOMIC DNA]</scope>
    <source>
        <strain evidence="3">TFB10046</strain>
    </source>
</reference>
<dbReference type="Proteomes" id="UP000006514">
    <property type="component" value="Unassembled WGS sequence"/>
</dbReference>
<name>J0WR04_AURST</name>
<feature type="region of interest" description="Disordered" evidence="1">
    <location>
        <begin position="1"/>
        <end position="107"/>
    </location>
</feature>
<feature type="non-terminal residue" evidence="2">
    <location>
        <position position="1"/>
    </location>
</feature>
<dbReference type="KEGG" id="adl:AURDEDRAFT_117453"/>
<feature type="compositionally biased region" description="Low complexity" evidence="1">
    <location>
        <begin position="23"/>
        <end position="66"/>
    </location>
</feature>